<sequence length="278" mass="33850">MAFKTNKFLILYLMLIMMSLNLSSWWWLWLSFELLNWLLMLIMNSNYLMVFLLWQSLSSLSIVYSLIFINKFMFIFLLMKMGLPPFHYWVIYSQKMWSFLSFIMFISVHKYLPTIILINMISWMNWSVLLLPIGLLFFWSNNYMKFFIFGISIMDMFWMIMSWEFSLKLLMVYLVINFLMMLMLWTINSSNINLKSYDMQLILVFLLNMPPFLTFMIKWMIIGMMTLMLSIISLFLSLLPILMVWFWLSLNLIQNSMMMNKVNKNMMYMVLLTILWIF</sequence>
<dbReference type="GeneID" id="4788087"/>
<keyword evidence="2" id="KW-0496">Mitochondrion</keyword>
<keyword evidence="1" id="KW-0472">Membrane</keyword>
<name>A2TN55_9BILA</name>
<geneLocation type="mitochondrion" evidence="2"/>
<dbReference type="EMBL" id="EF368011">
    <property type="protein sequence ID" value="ABM79872.1"/>
    <property type="molecule type" value="Genomic_DNA"/>
</dbReference>
<proteinExistence type="predicted"/>
<protein>
    <submittedName>
        <fullName evidence="2">NADH dehydrogenase subunit 2</fullName>
    </submittedName>
</protein>
<feature type="transmembrane region" description="Helical" evidence="1">
    <location>
        <begin position="227"/>
        <end position="250"/>
    </location>
</feature>
<keyword evidence="1" id="KW-0812">Transmembrane</keyword>
<dbReference type="CTD" id="4536"/>
<feature type="transmembrane region" description="Helical" evidence="1">
    <location>
        <begin position="34"/>
        <end position="54"/>
    </location>
</feature>
<feature type="transmembrane region" description="Helical" evidence="1">
    <location>
        <begin position="66"/>
        <end position="91"/>
    </location>
</feature>
<feature type="transmembrane region" description="Helical" evidence="1">
    <location>
        <begin position="111"/>
        <end position="139"/>
    </location>
</feature>
<feature type="transmembrane region" description="Helical" evidence="1">
    <location>
        <begin position="169"/>
        <end position="187"/>
    </location>
</feature>
<feature type="transmembrane region" description="Helical" evidence="1">
    <location>
        <begin position="9"/>
        <end position="28"/>
    </location>
</feature>
<accession>A2TN55</accession>
<dbReference type="AlphaFoldDB" id="A2TN55"/>
<keyword evidence="1" id="KW-1133">Transmembrane helix</keyword>
<evidence type="ECO:0000313" key="2">
    <source>
        <dbReference type="EMBL" id="ABM79872.1"/>
    </source>
</evidence>
<evidence type="ECO:0000256" key="1">
    <source>
        <dbReference type="SAM" id="Phobius"/>
    </source>
</evidence>
<organism evidence="2">
    <name type="scientific">Hexamermis agrotis</name>
    <dbReference type="NCBI Taxonomy" id="387665"/>
    <lineage>
        <taxon>Eukaryota</taxon>
        <taxon>Metazoa</taxon>
        <taxon>Ecdysozoa</taxon>
        <taxon>Nematoda</taxon>
        <taxon>Enoplea</taxon>
        <taxon>Dorylaimia</taxon>
        <taxon>Mermithida</taxon>
        <taxon>Mermithoidea</taxon>
        <taxon>Mermithidae</taxon>
        <taxon>Hexamermis</taxon>
    </lineage>
</organism>
<dbReference type="RefSeq" id="YP_001023671.1">
    <property type="nucleotide sequence ID" value="NC_008828.1"/>
</dbReference>
<reference evidence="2" key="1">
    <citation type="submission" date="2007-01" db="EMBL/GenBank/DDBJ databases">
        <authorList>
            <person name="Tang S."/>
            <person name="Wang G."/>
            <person name="Hyman B."/>
        </authorList>
    </citation>
    <scope>NUCLEOTIDE SEQUENCE</scope>
</reference>
<feature type="transmembrane region" description="Helical" evidence="1">
    <location>
        <begin position="199"/>
        <end position="221"/>
    </location>
</feature>
<gene>
    <name evidence="2" type="primary">ND2</name>
</gene>